<dbReference type="PROSITE" id="PS50297">
    <property type="entry name" value="ANK_REP_REGION"/>
    <property type="match status" value="2"/>
</dbReference>
<dbReference type="Gene3D" id="1.25.40.20">
    <property type="entry name" value="Ankyrin repeat-containing domain"/>
    <property type="match status" value="1"/>
</dbReference>
<evidence type="ECO:0000256" key="4">
    <source>
        <dbReference type="SAM" id="MobiDB-lite"/>
    </source>
</evidence>
<keyword evidence="5" id="KW-1185">Reference proteome</keyword>
<dbReference type="SUPFAM" id="SSF48403">
    <property type="entry name" value="Ankyrin repeat"/>
    <property type="match status" value="1"/>
</dbReference>
<dbReference type="PROSITE" id="PS50088">
    <property type="entry name" value="ANK_REPEAT"/>
    <property type="match status" value="2"/>
</dbReference>
<feature type="repeat" description="ANK" evidence="3">
    <location>
        <begin position="142"/>
        <end position="174"/>
    </location>
</feature>
<proteinExistence type="predicted"/>
<evidence type="ECO:0000256" key="3">
    <source>
        <dbReference type="PROSITE-ProRule" id="PRU00023"/>
    </source>
</evidence>
<evidence type="ECO:0000256" key="1">
    <source>
        <dbReference type="ARBA" id="ARBA00022737"/>
    </source>
</evidence>
<dbReference type="Pfam" id="PF12796">
    <property type="entry name" value="Ank_2"/>
    <property type="match status" value="2"/>
</dbReference>
<dbReference type="AlphaFoldDB" id="A0A8B7MZY4"/>
<evidence type="ECO:0000313" key="6">
    <source>
        <dbReference type="RefSeq" id="XP_018007142.1"/>
    </source>
</evidence>
<keyword evidence="2 3" id="KW-0040">ANK repeat</keyword>
<name>A0A8B7MZY4_HYAAZ</name>
<protein>
    <submittedName>
        <fullName evidence="6">LisH domain-containing protein C1711.05 isoform X1</fullName>
    </submittedName>
</protein>
<dbReference type="PANTHER" id="PTHR24201">
    <property type="entry name" value="ANK_REP_REGION DOMAIN-CONTAINING PROTEIN"/>
    <property type="match status" value="1"/>
</dbReference>
<organism evidence="5 6">
    <name type="scientific">Hyalella azteca</name>
    <name type="common">Amphipod</name>
    <dbReference type="NCBI Taxonomy" id="294128"/>
    <lineage>
        <taxon>Eukaryota</taxon>
        <taxon>Metazoa</taxon>
        <taxon>Ecdysozoa</taxon>
        <taxon>Arthropoda</taxon>
        <taxon>Crustacea</taxon>
        <taxon>Multicrustacea</taxon>
        <taxon>Malacostraca</taxon>
        <taxon>Eumalacostraca</taxon>
        <taxon>Peracarida</taxon>
        <taxon>Amphipoda</taxon>
        <taxon>Senticaudata</taxon>
        <taxon>Talitrida</taxon>
        <taxon>Talitroidea</taxon>
        <taxon>Hyalellidae</taxon>
        <taxon>Hyalella</taxon>
    </lineage>
</organism>
<feature type="compositionally biased region" description="Acidic residues" evidence="4">
    <location>
        <begin position="232"/>
        <end position="241"/>
    </location>
</feature>
<feature type="region of interest" description="Disordered" evidence="4">
    <location>
        <begin position="226"/>
        <end position="292"/>
    </location>
</feature>
<evidence type="ECO:0000313" key="5">
    <source>
        <dbReference type="Proteomes" id="UP000694843"/>
    </source>
</evidence>
<dbReference type="InterPro" id="IPR036770">
    <property type="entry name" value="Ankyrin_rpt-contain_sf"/>
</dbReference>
<accession>A0A8B7MZY4</accession>
<dbReference type="GeneID" id="108664957"/>
<dbReference type="InterPro" id="IPR050776">
    <property type="entry name" value="Ank_Repeat/CDKN_Inhibitor"/>
</dbReference>
<reference evidence="6" key="1">
    <citation type="submission" date="2025-08" db="UniProtKB">
        <authorList>
            <consortium name="RefSeq"/>
        </authorList>
    </citation>
    <scope>IDENTIFICATION</scope>
    <source>
        <tissue evidence="6">Whole organism</tissue>
    </source>
</reference>
<dbReference type="SMART" id="SM00248">
    <property type="entry name" value="ANK"/>
    <property type="match status" value="5"/>
</dbReference>
<dbReference type="RefSeq" id="XP_018007142.1">
    <property type="nucleotide sequence ID" value="XM_018151653.2"/>
</dbReference>
<evidence type="ECO:0000256" key="2">
    <source>
        <dbReference type="ARBA" id="ARBA00023043"/>
    </source>
</evidence>
<feature type="compositionally biased region" description="Low complexity" evidence="4">
    <location>
        <begin position="302"/>
        <end position="320"/>
    </location>
</feature>
<feature type="region of interest" description="Disordered" evidence="4">
    <location>
        <begin position="302"/>
        <end position="321"/>
    </location>
</feature>
<dbReference type="KEGG" id="hazt:108664957"/>
<feature type="repeat" description="ANK" evidence="3">
    <location>
        <begin position="59"/>
        <end position="91"/>
    </location>
</feature>
<gene>
    <name evidence="6" type="primary">LOC108664957</name>
</gene>
<dbReference type="OrthoDB" id="6353000at2759"/>
<dbReference type="Proteomes" id="UP000694843">
    <property type="component" value="Unplaced"/>
</dbReference>
<sequence>MILESSAPWSSEKEMVFSKQFPLHHACRDSNTETLKRLLIQLQHNISNCNLVLSEDSEYGWTAAHFAAYFGSLECLRLLMQAGTMFNSSRESSGLPSLSCPLLSVTSKWKQTLLHVAAFADRPRCVQWLIARGLPVNAKDYNGETALHKACRTGSWECIHLLVSCNADASIRNHAGLNSADIAASCGHQDVCERLRQLVGESTPAATNGLKHLVSSNGYYGFSANNNTTAAGDDDEMETESDTSSPSSSTVQRPVTDVLVNDAVSQNLVPVAGRKRSREEDESSQAKRGRFQDDCLTSAGSSLAASSSSSSSSPAVPSWSRPQGSFDCYFWAASSEHDSISNAIPTICASASSSSHLRSSDWDSSSSSGLNDQNILMLNKTSLETSSLNDCPIARRDTDTEFDSFVLVDDSMMTIDAHDTSFESRLMSVDPSKCFLSSPGFEAFTADKEKYPSGTSNSAVISVSLAHDLEVSSTDTSVDFTAAENTLNDHTCSRTVELAKNNACLQRRNQQFIWMV</sequence>
<dbReference type="InterPro" id="IPR002110">
    <property type="entry name" value="Ankyrin_rpt"/>
</dbReference>
<dbReference type="PANTHER" id="PTHR24201:SF17">
    <property type="entry name" value="ANKYRIN REPEAT DOMAIN-CONTAINING PROTEIN 10-LIKE ISOFORM X1"/>
    <property type="match status" value="1"/>
</dbReference>
<keyword evidence="1" id="KW-0677">Repeat</keyword>